<dbReference type="EMBL" id="BDGU01000047">
    <property type="protein sequence ID" value="GAW00962.1"/>
    <property type="molecule type" value="Genomic_DNA"/>
</dbReference>
<evidence type="ECO:0000313" key="1">
    <source>
        <dbReference type="EMBL" id="GAW00962.1"/>
    </source>
</evidence>
<gene>
    <name evidence="1" type="ORF">LENED_002524</name>
</gene>
<comment type="caution">
    <text evidence="1">The sequence shown here is derived from an EMBL/GenBank/DDBJ whole genome shotgun (WGS) entry which is preliminary data.</text>
</comment>
<name>A0A1Q3E123_LENED</name>
<evidence type="ECO:0000313" key="2">
    <source>
        <dbReference type="Proteomes" id="UP000188533"/>
    </source>
</evidence>
<dbReference type="Proteomes" id="UP000188533">
    <property type="component" value="Unassembled WGS sequence"/>
</dbReference>
<organism evidence="1 2">
    <name type="scientific">Lentinula edodes</name>
    <name type="common">Shiitake mushroom</name>
    <name type="synonym">Lentinus edodes</name>
    <dbReference type="NCBI Taxonomy" id="5353"/>
    <lineage>
        <taxon>Eukaryota</taxon>
        <taxon>Fungi</taxon>
        <taxon>Dikarya</taxon>
        <taxon>Basidiomycota</taxon>
        <taxon>Agaricomycotina</taxon>
        <taxon>Agaricomycetes</taxon>
        <taxon>Agaricomycetidae</taxon>
        <taxon>Agaricales</taxon>
        <taxon>Marasmiineae</taxon>
        <taxon>Omphalotaceae</taxon>
        <taxon>Lentinula</taxon>
    </lineage>
</organism>
<reference evidence="1 2" key="2">
    <citation type="submission" date="2017-02" db="EMBL/GenBank/DDBJ databases">
        <title>A genome survey and senescence transcriptome analysis in Lentinula edodes.</title>
        <authorList>
            <person name="Sakamoto Y."/>
            <person name="Nakade K."/>
            <person name="Sato S."/>
            <person name="Yoshida Y."/>
            <person name="Miyazaki K."/>
            <person name="Natsume S."/>
            <person name="Konno N."/>
        </authorList>
    </citation>
    <scope>NUCLEOTIDE SEQUENCE [LARGE SCALE GENOMIC DNA]</scope>
    <source>
        <strain evidence="1 2">NBRC 111202</strain>
    </source>
</reference>
<accession>A0A1Q3E123</accession>
<proteinExistence type="predicted"/>
<reference evidence="1 2" key="1">
    <citation type="submission" date="2016-08" db="EMBL/GenBank/DDBJ databases">
        <authorList>
            <consortium name="Lentinula edodes genome sequencing consortium"/>
            <person name="Sakamoto Y."/>
            <person name="Nakade K."/>
            <person name="Sato S."/>
            <person name="Yoshida Y."/>
            <person name="Miyazaki K."/>
            <person name="Natsume S."/>
            <person name="Konno N."/>
        </authorList>
    </citation>
    <scope>NUCLEOTIDE SEQUENCE [LARGE SCALE GENOMIC DNA]</scope>
    <source>
        <strain evidence="1 2">NBRC 111202</strain>
    </source>
</reference>
<sequence>MYLETKILSASTIFWDLARLLRLSKCVQGVAQKASYIRVRKCSRLRVGGTRHSFHDTPQLVDLHFQEPIHYGFLRFSSFVLALTSSTSRSRLDIGKQSQIGPFPGRTSISNYTACSTSSADYMIALGGAAVFNAACLTLASSIMEHLGADILSVVADFGEGRKTLLHLGNTSRTLHSTLRRLLYRSVDYNMLYTLSADSWIGKHTDVPHPCSMVKEVEFVLPTISPTSAALLRRTMVNLAKYNDDNAIRSLTILSPDLSIGDILPSTIQGGLMNIAHISLSCASGLADRRLSGRVMAELTSKFLTSFSLDLQSVKRPVDYATVAKLLEHTAYVACNLHYLQLKLDQKFLEHPHQRLQRLLDSDDFVFIELNVFSFSDGRGVFEPSNFVARHSTLHSFSHVARMYRGLICGPDVPDLLHFEGGVCAVAHLLGFPASKLCSIVIRGPRPSAIQWHDLMNSASLSRSVVTLHLLTRGGYLFRHIETLATAAPCLQHLSFCLSHQWCAWRSGRQLNIFSFLLCNLPNLKTLVVMTTDDKEALCSFSLCCKHFAAVATPILYRSVGTLCLPTLASDDLLLSQIIGQSPACFVREITVSADDEEEICTYVTRAWLVITYHGVY</sequence>
<keyword evidence="2" id="KW-1185">Reference proteome</keyword>
<dbReference type="AlphaFoldDB" id="A0A1Q3E123"/>
<protein>
    <submittedName>
        <fullName evidence="1">Uncharacterized protein</fullName>
    </submittedName>
</protein>